<dbReference type="PROSITE" id="PS51318">
    <property type="entry name" value="TAT"/>
    <property type="match status" value="1"/>
</dbReference>
<sequence>MATDDVTPNAAFRRLRGHRSPGEFAAAVRRAGREIGEQVSCDARYIHRVEAGVIRCPNYAYERVFRHMFPGYSLTDLGFATRESVRGRGARAARNTPPVLPASPTGARPYGAPGNDSTTEESDVQRRAFMTGGSAAVAALAVGAAAVPQAAAAPTAKGRRPGATDAAALEEAVRRIRLLDDRHGADALYEKAGHSLRAAFSLLDEGARSRHVNDRLHAGAGELAISVGWLAHDSGRFAEARSHYAEALATARMAADPALEAHAFCNTAFLARDAGRPHEAVRAAQAAQQAARHLGSARLLALLALREAGGWAGVGDRAACREALARAKADFAKGPADADPEWMSFFSEAELAGLEAQCWAMLGDHTKAAAHTRRAVALQDPHFTRNIALYTAQLAADLAASGAADEAADAGTRVVGLLGQVKSSRVRAMLKSTAHALRPHAANASVAGFLERHQATALTPRTA</sequence>
<dbReference type="AlphaFoldDB" id="A0A6G4UDK8"/>
<feature type="region of interest" description="Disordered" evidence="1">
    <location>
        <begin position="88"/>
        <end position="124"/>
    </location>
</feature>
<evidence type="ECO:0000313" key="2">
    <source>
        <dbReference type="EMBL" id="NGN70092.1"/>
    </source>
</evidence>
<proteinExistence type="predicted"/>
<gene>
    <name evidence="2" type="ORF">G5C51_40165</name>
</gene>
<dbReference type="RefSeq" id="WP_165245600.1">
    <property type="nucleotide sequence ID" value="NZ_JAAKZV010000405.1"/>
</dbReference>
<dbReference type="Proteomes" id="UP000481583">
    <property type="component" value="Unassembled WGS sequence"/>
</dbReference>
<evidence type="ECO:0008006" key="4">
    <source>
        <dbReference type="Google" id="ProtNLM"/>
    </source>
</evidence>
<dbReference type="InterPro" id="IPR011990">
    <property type="entry name" value="TPR-like_helical_dom_sf"/>
</dbReference>
<reference evidence="2 3" key="1">
    <citation type="submission" date="2020-02" db="EMBL/GenBank/DDBJ databases">
        <title>Whole-genome analyses of novel actinobacteria.</title>
        <authorList>
            <person name="Sahin N."/>
        </authorList>
    </citation>
    <scope>NUCLEOTIDE SEQUENCE [LARGE SCALE GENOMIC DNA]</scope>
    <source>
        <strain evidence="2 3">A7024</strain>
    </source>
</reference>
<name>A0A6G4UDK8_9ACTN</name>
<dbReference type="InterPro" id="IPR006311">
    <property type="entry name" value="TAT_signal"/>
</dbReference>
<organism evidence="2 3">
    <name type="scientific">Streptomyces coryli</name>
    <dbReference type="NCBI Taxonomy" id="1128680"/>
    <lineage>
        <taxon>Bacteria</taxon>
        <taxon>Bacillati</taxon>
        <taxon>Actinomycetota</taxon>
        <taxon>Actinomycetes</taxon>
        <taxon>Kitasatosporales</taxon>
        <taxon>Streptomycetaceae</taxon>
        <taxon>Streptomyces</taxon>
    </lineage>
</organism>
<dbReference type="Gene3D" id="1.25.40.10">
    <property type="entry name" value="Tetratricopeptide repeat domain"/>
    <property type="match status" value="1"/>
</dbReference>
<evidence type="ECO:0000313" key="3">
    <source>
        <dbReference type="Proteomes" id="UP000481583"/>
    </source>
</evidence>
<protein>
    <recommendedName>
        <fullName evidence="4">Tetratricopeptide repeat protein</fullName>
    </recommendedName>
</protein>
<keyword evidence="3" id="KW-1185">Reference proteome</keyword>
<evidence type="ECO:0000256" key="1">
    <source>
        <dbReference type="SAM" id="MobiDB-lite"/>
    </source>
</evidence>
<dbReference type="SUPFAM" id="SSF48452">
    <property type="entry name" value="TPR-like"/>
    <property type="match status" value="1"/>
</dbReference>
<dbReference type="EMBL" id="JAAKZV010000405">
    <property type="protein sequence ID" value="NGN70092.1"/>
    <property type="molecule type" value="Genomic_DNA"/>
</dbReference>
<comment type="caution">
    <text evidence="2">The sequence shown here is derived from an EMBL/GenBank/DDBJ whole genome shotgun (WGS) entry which is preliminary data.</text>
</comment>
<accession>A0A6G4UDK8</accession>